<feature type="compositionally biased region" description="Basic and acidic residues" evidence="3">
    <location>
        <begin position="239"/>
        <end position="254"/>
    </location>
</feature>
<dbReference type="SMART" id="SM00338">
    <property type="entry name" value="BRLZ"/>
    <property type="match status" value="1"/>
</dbReference>
<organism evidence="5 6">
    <name type="scientific">Cordyceps javanica</name>
    <dbReference type="NCBI Taxonomy" id="43265"/>
    <lineage>
        <taxon>Eukaryota</taxon>
        <taxon>Fungi</taxon>
        <taxon>Dikarya</taxon>
        <taxon>Ascomycota</taxon>
        <taxon>Pezizomycotina</taxon>
        <taxon>Sordariomycetes</taxon>
        <taxon>Hypocreomycetidae</taxon>
        <taxon>Hypocreales</taxon>
        <taxon>Cordycipitaceae</taxon>
        <taxon>Cordyceps</taxon>
    </lineage>
</organism>
<feature type="compositionally biased region" description="Basic residues" evidence="3">
    <location>
        <begin position="57"/>
        <end position="66"/>
    </location>
</feature>
<dbReference type="GO" id="GO:0090575">
    <property type="term" value="C:RNA polymerase II transcription regulator complex"/>
    <property type="evidence" value="ECO:0007669"/>
    <property type="project" value="TreeGrafter"/>
</dbReference>
<evidence type="ECO:0000256" key="2">
    <source>
        <dbReference type="ARBA" id="ARBA00023242"/>
    </source>
</evidence>
<feature type="compositionally biased region" description="Low complexity" evidence="3">
    <location>
        <begin position="274"/>
        <end position="284"/>
    </location>
</feature>
<feature type="compositionally biased region" description="Low complexity" evidence="3">
    <location>
        <begin position="78"/>
        <end position="90"/>
    </location>
</feature>
<dbReference type="InterPro" id="IPR046347">
    <property type="entry name" value="bZIP_sf"/>
</dbReference>
<protein>
    <submittedName>
        <fullName evidence="5">BZIP transcription factor (HapX)</fullName>
    </submittedName>
</protein>
<proteinExistence type="predicted"/>
<evidence type="ECO:0000313" key="5">
    <source>
        <dbReference type="EMBL" id="TQV90594.1"/>
    </source>
</evidence>
<feature type="region of interest" description="Disordered" evidence="3">
    <location>
        <begin position="239"/>
        <end position="295"/>
    </location>
</feature>
<feature type="domain" description="BZIP" evidence="4">
    <location>
        <begin position="158"/>
        <end position="173"/>
    </location>
</feature>
<name>A0A545UMB2_9HYPO</name>
<feature type="region of interest" description="Disordered" evidence="3">
    <location>
        <begin position="474"/>
        <end position="493"/>
    </location>
</feature>
<feature type="region of interest" description="Disordered" evidence="3">
    <location>
        <begin position="593"/>
        <end position="612"/>
    </location>
</feature>
<dbReference type="Pfam" id="PF10297">
    <property type="entry name" value="Hap4_Hap_bind"/>
    <property type="match status" value="1"/>
</dbReference>
<comment type="subcellular location">
    <subcellularLocation>
        <location evidence="1">Nucleus</location>
    </subcellularLocation>
</comment>
<reference evidence="5 6" key="1">
    <citation type="journal article" date="2019" name="Appl. Microbiol. Biotechnol.">
        <title>Genome sequence of Isaria javanica and comparative genome analysis insights into family S53 peptidase evolution in fungal entomopathogens.</title>
        <authorList>
            <person name="Lin R."/>
            <person name="Zhang X."/>
            <person name="Xin B."/>
            <person name="Zou M."/>
            <person name="Gao Y."/>
            <person name="Qin F."/>
            <person name="Hu Q."/>
            <person name="Xie B."/>
            <person name="Cheng X."/>
        </authorList>
    </citation>
    <scope>NUCLEOTIDE SEQUENCE [LARGE SCALE GENOMIC DNA]</scope>
    <source>
        <strain evidence="5 6">IJ1G</strain>
    </source>
</reference>
<dbReference type="STRING" id="43265.A0A545UMB2"/>
<dbReference type="PANTHER" id="PTHR40621:SF7">
    <property type="entry name" value="BZIP DOMAIN-CONTAINING PROTEIN"/>
    <property type="match status" value="1"/>
</dbReference>
<dbReference type="PANTHER" id="PTHR40621">
    <property type="entry name" value="TRANSCRIPTION FACTOR KAPC-RELATED"/>
    <property type="match status" value="1"/>
</dbReference>
<feature type="region of interest" description="Disordered" evidence="3">
    <location>
        <begin position="365"/>
        <end position="407"/>
    </location>
</feature>
<feature type="compositionally biased region" description="Low complexity" evidence="3">
    <location>
        <begin position="593"/>
        <end position="607"/>
    </location>
</feature>
<evidence type="ECO:0000256" key="1">
    <source>
        <dbReference type="ARBA" id="ARBA00004123"/>
    </source>
</evidence>
<comment type="caution">
    <text evidence="5">The sequence shown here is derived from an EMBL/GenBank/DDBJ whole genome shotgun (WGS) entry which is preliminary data.</text>
</comment>
<dbReference type="PROSITE" id="PS00036">
    <property type="entry name" value="BZIP_BASIC"/>
    <property type="match status" value="1"/>
</dbReference>
<keyword evidence="6" id="KW-1185">Reference proteome</keyword>
<feature type="region of interest" description="Disordered" evidence="3">
    <location>
        <begin position="1"/>
        <end position="110"/>
    </location>
</feature>
<dbReference type="GO" id="GO:0001228">
    <property type="term" value="F:DNA-binding transcription activator activity, RNA polymerase II-specific"/>
    <property type="evidence" value="ECO:0007669"/>
    <property type="project" value="TreeGrafter"/>
</dbReference>
<evidence type="ECO:0000259" key="4">
    <source>
        <dbReference type="PROSITE" id="PS00036"/>
    </source>
</evidence>
<dbReference type="GO" id="GO:0000976">
    <property type="term" value="F:transcription cis-regulatory region binding"/>
    <property type="evidence" value="ECO:0007669"/>
    <property type="project" value="InterPro"/>
</dbReference>
<dbReference type="InterPro" id="IPR004827">
    <property type="entry name" value="bZIP"/>
</dbReference>
<feature type="compositionally biased region" description="Polar residues" evidence="3">
    <location>
        <begin position="367"/>
        <end position="387"/>
    </location>
</feature>
<dbReference type="Gene3D" id="1.20.5.170">
    <property type="match status" value="1"/>
</dbReference>
<feature type="region of interest" description="Disordered" evidence="3">
    <location>
        <begin position="135"/>
        <end position="166"/>
    </location>
</feature>
<dbReference type="OrthoDB" id="5374328at2759"/>
<dbReference type="Pfam" id="PF00170">
    <property type="entry name" value="bZIP_1"/>
    <property type="match status" value="1"/>
</dbReference>
<evidence type="ECO:0000313" key="6">
    <source>
        <dbReference type="Proteomes" id="UP000315783"/>
    </source>
</evidence>
<accession>A0A545UMB2</accession>
<dbReference type="InterPro" id="IPR018287">
    <property type="entry name" value="Hap4_TF_heteromerisation"/>
</dbReference>
<feature type="compositionally biased region" description="Low complexity" evidence="3">
    <location>
        <begin position="1"/>
        <end position="48"/>
    </location>
</feature>
<dbReference type="AlphaFoldDB" id="A0A545UMB2"/>
<keyword evidence="2" id="KW-0539">Nucleus</keyword>
<dbReference type="InterPro" id="IPR050936">
    <property type="entry name" value="AP-1-like"/>
</dbReference>
<gene>
    <name evidence="5" type="ORF">IF1G_10746</name>
</gene>
<dbReference type="Proteomes" id="UP000315783">
    <property type="component" value="Unassembled WGS sequence"/>
</dbReference>
<feature type="compositionally biased region" description="Pro residues" evidence="3">
    <location>
        <begin position="474"/>
        <end position="492"/>
    </location>
</feature>
<dbReference type="EMBL" id="SPUK01000025">
    <property type="protein sequence ID" value="TQV90594.1"/>
    <property type="molecule type" value="Genomic_DNA"/>
</dbReference>
<sequence length="699" mass="74018">MSTTAATAASSPVNVASPVPLPTSRPSTARPRSSAAAAAAGSGPAPLACAPPPPAHQHQHQHHQHRAPLPSSQPKPLAATAGSPAATSTTKQPKPEPVPLPRLSVSVPPAPDKMTMAAVIAPATPMEGPKISMTSKEWVIPPRPKPGRKPATDTPPTKRKAQNRAAQRAFRERRAARVGELEEQLDQFKLDHDKKESELKEKIHSLELDVQSFRSRCMLLENMLDRERQDRIRVETEAETLRRRQSEHMFRSERVNSAPSAAHEQQQHHRHHSLQQQHRQSMSSNNRLPHPETSRDFSISQIITPPDSMDSQSAAAPPLADTDMTCGNCTTEGRCACVEEVLATATSGCGKCGFGTSCQCLEDMSPSKPTSNDLKRPSSPSHNNDGNTGKRMRHESSHSSSARHADQETDFTAAFARRQSQIAATIDADPPPSEMMMMQSSSVEGISFKESCGFCKDGTYCACADAAMATPAMTPPESHPPVPRQVQTPPPSETDVVAPQPFIMEMTADGAVKLPPRKPKLGLGQAAAKPSGGGCGAGAPGTCAQCQADPKSGLFCRLMNAKFGKEQGGGGSGSGGCCGGKGGAGGGCCKSKPASNTSAGNGAGASTGRKEEERITLPSLPSLGLSCAEAYQTLASHRNFSEAANDINSWLPKLKATSARTSSSSRQNSRGGGRNAIEVEAASIMSVLKEFDIRFGREC</sequence>
<dbReference type="SUPFAM" id="SSF57959">
    <property type="entry name" value="Leucine zipper domain"/>
    <property type="match status" value="1"/>
</dbReference>
<evidence type="ECO:0000256" key="3">
    <source>
        <dbReference type="SAM" id="MobiDB-lite"/>
    </source>
</evidence>